<gene>
    <name evidence="2" type="ORF">HD599_000901</name>
</gene>
<feature type="transmembrane region" description="Helical" evidence="1">
    <location>
        <begin position="44"/>
        <end position="65"/>
    </location>
</feature>
<evidence type="ECO:0000256" key="1">
    <source>
        <dbReference type="SAM" id="Phobius"/>
    </source>
</evidence>
<feature type="transmembrane region" description="Helical" evidence="1">
    <location>
        <begin position="193"/>
        <end position="213"/>
    </location>
</feature>
<dbReference type="AlphaFoldDB" id="A0A841AJR6"/>
<feature type="transmembrane region" description="Helical" evidence="1">
    <location>
        <begin position="111"/>
        <end position="131"/>
    </location>
</feature>
<name>A0A841AJR6_9MICO</name>
<protein>
    <submittedName>
        <fullName evidence="2">Uncharacterized protein</fullName>
    </submittedName>
</protein>
<evidence type="ECO:0000313" key="3">
    <source>
        <dbReference type="Proteomes" id="UP000536685"/>
    </source>
</evidence>
<feature type="transmembrane region" description="Helical" evidence="1">
    <location>
        <begin position="163"/>
        <end position="181"/>
    </location>
</feature>
<dbReference type="Proteomes" id="UP000536685">
    <property type="component" value="Unassembled WGS sequence"/>
</dbReference>
<sequence length="422" mass="45288">MSNSNATNAAIGENTLGLLADVRASRGLVGGARRLVRPENPHRASLGTAFIGIGASLVCGIRAIYGFSWFVAYWPTYPNPVPALIAWILLIVVLATAFVTSSIVGDRLPDWMFSLFLGLLATVIVLDVVAVWDLHDFGRHATASLTAAMALLLVITLRRGAEILISIGAIGVSLLIIILVNTDLTPQNLPAQITSLAFAVLPVVIGVMIVRGFRSMVQVELDRVLVQSTVSAPRFAVGMLASEELARLDLAAEELLDSVATGRIALPLRPKTASVAASLATELRLHLIEGRRETWLYHAITESELLGRSVTLTDKGSLAGLLDANQRDGLLAAIWLLVNDHAKKTTVRTVQVDVGPIVPVTPVVPGHKLRVPVVITTTGVPRNRVDPSTWNAIRRVGRYSDSSQNASLRVEIECFVDNPADL</sequence>
<feature type="transmembrane region" description="Helical" evidence="1">
    <location>
        <begin position="137"/>
        <end position="156"/>
    </location>
</feature>
<evidence type="ECO:0000313" key="2">
    <source>
        <dbReference type="EMBL" id="MBB5842578.1"/>
    </source>
</evidence>
<accession>A0A841AJR6</accession>
<organism evidence="2 3">
    <name type="scientific">Conyzicola lurida</name>
    <dbReference type="NCBI Taxonomy" id="1172621"/>
    <lineage>
        <taxon>Bacteria</taxon>
        <taxon>Bacillati</taxon>
        <taxon>Actinomycetota</taxon>
        <taxon>Actinomycetes</taxon>
        <taxon>Micrococcales</taxon>
        <taxon>Microbacteriaceae</taxon>
        <taxon>Conyzicola</taxon>
    </lineage>
</organism>
<feature type="transmembrane region" description="Helical" evidence="1">
    <location>
        <begin position="85"/>
        <end position="104"/>
    </location>
</feature>
<keyword evidence="3" id="KW-1185">Reference proteome</keyword>
<dbReference type="RefSeq" id="WP_246376091.1">
    <property type="nucleotide sequence ID" value="NZ_JACHMJ010000001.1"/>
</dbReference>
<comment type="caution">
    <text evidence="2">The sequence shown here is derived from an EMBL/GenBank/DDBJ whole genome shotgun (WGS) entry which is preliminary data.</text>
</comment>
<reference evidence="2 3" key="1">
    <citation type="submission" date="2020-08" db="EMBL/GenBank/DDBJ databases">
        <title>Sequencing the genomes of 1000 actinobacteria strains.</title>
        <authorList>
            <person name="Klenk H.-P."/>
        </authorList>
    </citation>
    <scope>NUCLEOTIDE SEQUENCE [LARGE SCALE GENOMIC DNA]</scope>
    <source>
        <strain evidence="2 3">DSM 105784</strain>
    </source>
</reference>
<dbReference type="EMBL" id="JACHMJ010000001">
    <property type="protein sequence ID" value="MBB5842578.1"/>
    <property type="molecule type" value="Genomic_DNA"/>
</dbReference>
<keyword evidence="1" id="KW-1133">Transmembrane helix</keyword>
<keyword evidence="1" id="KW-0812">Transmembrane</keyword>
<keyword evidence="1" id="KW-0472">Membrane</keyword>
<proteinExistence type="predicted"/>